<keyword evidence="10" id="KW-1185">Reference proteome</keyword>
<reference evidence="9 10" key="1">
    <citation type="submission" date="2016-09" db="EMBL/GenBank/DDBJ databases">
        <authorList>
            <person name="Capua I."/>
            <person name="De Benedictis P."/>
            <person name="Joannis T."/>
            <person name="Lombin L.H."/>
            <person name="Cattoli G."/>
        </authorList>
    </citation>
    <scope>NUCLEOTIDE SEQUENCE [LARGE SCALE GENOMIC DNA]</scope>
    <source>
        <strain evidence="9 10">LMG 25899</strain>
    </source>
</reference>
<comment type="function">
    <text evidence="1 7">RNaseP catalyzes the removal of the 5'-leader sequence from pre-tRNA to produce the mature 5'-terminus. It can also cleave other RNA substrates such as 4.5S RNA. The protein component plays an auxiliary but essential role in vivo by binding to the 5'-leader sequence and broadening the substrate specificity of the ribozyme.</text>
</comment>
<evidence type="ECO:0000256" key="3">
    <source>
        <dbReference type="ARBA" id="ARBA00022722"/>
    </source>
</evidence>
<comment type="subunit">
    <text evidence="7">Consists of a catalytic RNA component (M1 or rnpB) and a protein subunit.</text>
</comment>
<dbReference type="InterPro" id="IPR000100">
    <property type="entry name" value="RNase_P"/>
</dbReference>
<dbReference type="AlphaFoldDB" id="A0A1E5KUL5"/>
<sequence>MRKSYRVKKEKEFQEVFFKKQSCANRRFVVYVLEKPEQQHFRVGISVGKKIGNAVVRNSVKRKIRATVYQLKASIHPTCDFIIIARPGVEKLTSKEIQTNLEHVLKLANILE</sequence>
<keyword evidence="4 7" id="KW-0255">Endonuclease</keyword>
<keyword evidence="2 7" id="KW-0819">tRNA processing</keyword>
<dbReference type="EC" id="3.1.26.5" evidence="7 8"/>
<evidence type="ECO:0000256" key="2">
    <source>
        <dbReference type="ARBA" id="ARBA00022694"/>
    </source>
</evidence>
<dbReference type="Pfam" id="PF00825">
    <property type="entry name" value="Ribonuclease_P"/>
    <property type="match status" value="1"/>
</dbReference>
<keyword evidence="5 7" id="KW-0378">Hydrolase</keyword>
<dbReference type="GO" id="GO:0042781">
    <property type="term" value="F:3'-tRNA processing endoribonuclease activity"/>
    <property type="evidence" value="ECO:0007669"/>
    <property type="project" value="TreeGrafter"/>
</dbReference>
<dbReference type="GO" id="GO:0004526">
    <property type="term" value="F:ribonuclease P activity"/>
    <property type="evidence" value="ECO:0007669"/>
    <property type="project" value="UniProtKB-UniRule"/>
</dbReference>
<protein>
    <recommendedName>
        <fullName evidence="7 8">Ribonuclease P protein component</fullName>
        <shortName evidence="7">RNase P protein</shortName>
        <shortName evidence="7">RNaseP protein</shortName>
        <ecNumber evidence="7 8">3.1.26.5</ecNumber>
    </recommendedName>
    <alternativeName>
        <fullName evidence="7">Protein C5</fullName>
    </alternativeName>
</protein>
<dbReference type="EMBL" id="MIEK01000054">
    <property type="protein sequence ID" value="OEH81299.1"/>
    <property type="molecule type" value="Genomic_DNA"/>
</dbReference>
<gene>
    <name evidence="7" type="primary">rnpA</name>
    <name evidence="9" type="ORF">BCR26_17245</name>
</gene>
<dbReference type="InterPro" id="IPR014721">
    <property type="entry name" value="Ribsml_uS5_D2-typ_fold_subgr"/>
</dbReference>
<dbReference type="InterPro" id="IPR020568">
    <property type="entry name" value="Ribosomal_Su5_D2-typ_SF"/>
</dbReference>
<keyword evidence="6 7" id="KW-0694">RNA-binding</keyword>
<evidence type="ECO:0000256" key="1">
    <source>
        <dbReference type="ARBA" id="ARBA00002663"/>
    </source>
</evidence>
<evidence type="ECO:0000313" key="10">
    <source>
        <dbReference type="Proteomes" id="UP000095256"/>
    </source>
</evidence>
<evidence type="ECO:0000313" key="9">
    <source>
        <dbReference type="EMBL" id="OEH81299.1"/>
    </source>
</evidence>
<dbReference type="PANTHER" id="PTHR33992">
    <property type="entry name" value="RIBONUCLEASE P PROTEIN COMPONENT"/>
    <property type="match status" value="1"/>
</dbReference>
<dbReference type="HAMAP" id="MF_00227">
    <property type="entry name" value="RNase_P"/>
    <property type="match status" value="1"/>
</dbReference>
<dbReference type="STRING" id="762845.BCR26_17245"/>
<dbReference type="GO" id="GO:0030677">
    <property type="term" value="C:ribonuclease P complex"/>
    <property type="evidence" value="ECO:0007669"/>
    <property type="project" value="TreeGrafter"/>
</dbReference>
<evidence type="ECO:0000256" key="5">
    <source>
        <dbReference type="ARBA" id="ARBA00022801"/>
    </source>
</evidence>
<evidence type="ECO:0000256" key="7">
    <source>
        <dbReference type="HAMAP-Rule" id="MF_00227"/>
    </source>
</evidence>
<evidence type="ECO:0000256" key="6">
    <source>
        <dbReference type="ARBA" id="ARBA00022884"/>
    </source>
</evidence>
<dbReference type="PANTHER" id="PTHR33992:SF1">
    <property type="entry name" value="RIBONUCLEASE P PROTEIN COMPONENT"/>
    <property type="match status" value="1"/>
</dbReference>
<dbReference type="GO" id="GO:0000049">
    <property type="term" value="F:tRNA binding"/>
    <property type="evidence" value="ECO:0007669"/>
    <property type="project" value="UniProtKB-UniRule"/>
</dbReference>
<evidence type="ECO:0000256" key="8">
    <source>
        <dbReference type="NCBIfam" id="TIGR00188"/>
    </source>
</evidence>
<dbReference type="RefSeq" id="WP_069699724.1">
    <property type="nucleotide sequence ID" value="NZ_JAGGMA010000058.1"/>
</dbReference>
<dbReference type="GO" id="GO:0001682">
    <property type="term" value="P:tRNA 5'-leader removal"/>
    <property type="evidence" value="ECO:0007669"/>
    <property type="project" value="UniProtKB-UniRule"/>
</dbReference>
<dbReference type="NCBIfam" id="TIGR00188">
    <property type="entry name" value="rnpA"/>
    <property type="match status" value="1"/>
</dbReference>
<dbReference type="Proteomes" id="UP000095256">
    <property type="component" value="Unassembled WGS sequence"/>
</dbReference>
<keyword evidence="3 7" id="KW-0540">Nuclease</keyword>
<dbReference type="Gene3D" id="3.30.230.10">
    <property type="match status" value="1"/>
</dbReference>
<dbReference type="FunFam" id="3.30.230.10:FF:000021">
    <property type="entry name" value="Ribonuclease P protein component"/>
    <property type="match status" value="1"/>
</dbReference>
<accession>A0A1E5KUL5</accession>
<name>A0A1E5KUL5_9ENTE</name>
<dbReference type="OrthoDB" id="9810867at2"/>
<proteinExistence type="inferred from homology"/>
<organism evidence="9 10">
    <name type="scientific">Enterococcus rivorum</name>
    <dbReference type="NCBI Taxonomy" id="762845"/>
    <lineage>
        <taxon>Bacteria</taxon>
        <taxon>Bacillati</taxon>
        <taxon>Bacillota</taxon>
        <taxon>Bacilli</taxon>
        <taxon>Lactobacillales</taxon>
        <taxon>Enterococcaceae</taxon>
        <taxon>Enterococcus</taxon>
    </lineage>
</organism>
<evidence type="ECO:0000256" key="4">
    <source>
        <dbReference type="ARBA" id="ARBA00022759"/>
    </source>
</evidence>
<dbReference type="SUPFAM" id="SSF54211">
    <property type="entry name" value="Ribosomal protein S5 domain 2-like"/>
    <property type="match status" value="1"/>
</dbReference>
<comment type="catalytic activity">
    <reaction evidence="7">
        <text>Endonucleolytic cleavage of RNA, removing 5'-extranucleotides from tRNA precursor.</text>
        <dbReference type="EC" id="3.1.26.5"/>
    </reaction>
</comment>
<comment type="similarity">
    <text evidence="7">Belongs to the RnpA family.</text>
</comment>
<comment type="caution">
    <text evidence="9">The sequence shown here is derived from an EMBL/GenBank/DDBJ whole genome shotgun (WGS) entry which is preliminary data.</text>
</comment>